<name>A0A5C3Q5D5_9AGAR</name>
<dbReference type="AlphaFoldDB" id="A0A5C3Q5D5"/>
<evidence type="ECO:0000256" key="3">
    <source>
        <dbReference type="PROSITE-ProRule" id="PRU00221"/>
    </source>
</evidence>
<reference evidence="6 7" key="1">
    <citation type="journal article" date="2019" name="Nat. Ecol. Evol.">
        <title>Megaphylogeny resolves global patterns of mushroom evolution.</title>
        <authorList>
            <person name="Varga T."/>
            <person name="Krizsan K."/>
            <person name="Foldi C."/>
            <person name="Dima B."/>
            <person name="Sanchez-Garcia M."/>
            <person name="Sanchez-Ramirez S."/>
            <person name="Szollosi G.J."/>
            <person name="Szarkandi J.G."/>
            <person name="Papp V."/>
            <person name="Albert L."/>
            <person name="Andreopoulos W."/>
            <person name="Angelini C."/>
            <person name="Antonin V."/>
            <person name="Barry K.W."/>
            <person name="Bougher N.L."/>
            <person name="Buchanan P."/>
            <person name="Buyck B."/>
            <person name="Bense V."/>
            <person name="Catcheside P."/>
            <person name="Chovatia M."/>
            <person name="Cooper J."/>
            <person name="Damon W."/>
            <person name="Desjardin D."/>
            <person name="Finy P."/>
            <person name="Geml J."/>
            <person name="Haridas S."/>
            <person name="Hughes K."/>
            <person name="Justo A."/>
            <person name="Karasinski D."/>
            <person name="Kautmanova I."/>
            <person name="Kiss B."/>
            <person name="Kocsube S."/>
            <person name="Kotiranta H."/>
            <person name="LaButti K.M."/>
            <person name="Lechner B.E."/>
            <person name="Liimatainen K."/>
            <person name="Lipzen A."/>
            <person name="Lukacs Z."/>
            <person name="Mihaltcheva S."/>
            <person name="Morgado L.N."/>
            <person name="Niskanen T."/>
            <person name="Noordeloos M.E."/>
            <person name="Ohm R.A."/>
            <person name="Ortiz-Santana B."/>
            <person name="Ovrebo C."/>
            <person name="Racz N."/>
            <person name="Riley R."/>
            <person name="Savchenko A."/>
            <person name="Shiryaev A."/>
            <person name="Soop K."/>
            <person name="Spirin V."/>
            <person name="Szebenyi C."/>
            <person name="Tomsovsky M."/>
            <person name="Tulloss R.E."/>
            <person name="Uehling J."/>
            <person name="Grigoriev I.V."/>
            <person name="Vagvolgyi C."/>
            <person name="Papp T."/>
            <person name="Martin F.M."/>
            <person name="Miettinen O."/>
            <person name="Hibbett D.S."/>
            <person name="Nagy L.G."/>
        </authorList>
    </citation>
    <scope>NUCLEOTIDE SEQUENCE [LARGE SCALE GENOMIC DNA]</scope>
    <source>
        <strain evidence="6 7">CBS 309.79</strain>
    </source>
</reference>
<dbReference type="PANTHER" id="PTHR22889:SF0">
    <property type="entry name" value="WD REPEAT-CONTAINING PROTEIN 89"/>
    <property type="match status" value="1"/>
</dbReference>
<dbReference type="OrthoDB" id="25131at2759"/>
<dbReference type="STRING" id="1884261.A0A5C3Q5D5"/>
<dbReference type="Gene3D" id="2.130.10.10">
    <property type="entry name" value="YVTN repeat-like/Quinoprotein amine dehydrogenase"/>
    <property type="match status" value="2"/>
</dbReference>
<dbReference type="PANTHER" id="PTHR22889">
    <property type="entry name" value="WD REPEAT-CONTAINING PROTEIN 89"/>
    <property type="match status" value="1"/>
</dbReference>
<dbReference type="EMBL" id="ML178862">
    <property type="protein sequence ID" value="TFK96347.1"/>
    <property type="molecule type" value="Genomic_DNA"/>
</dbReference>
<accession>A0A5C3Q5D5</accession>
<evidence type="ECO:0000256" key="2">
    <source>
        <dbReference type="ARBA" id="ARBA00022737"/>
    </source>
</evidence>
<feature type="chain" id="PRO_5023066809" evidence="5">
    <location>
        <begin position="22"/>
        <end position="376"/>
    </location>
</feature>
<organism evidence="6 7">
    <name type="scientific">Pterulicium gracile</name>
    <dbReference type="NCBI Taxonomy" id="1884261"/>
    <lineage>
        <taxon>Eukaryota</taxon>
        <taxon>Fungi</taxon>
        <taxon>Dikarya</taxon>
        <taxon>Basidiomycota</taxon>
        <taxon>Agaricomycotina</taxon>
        <taxon>Agaricomycetes</taxon>
        <taxon>Agaricomycetidae</taxon>
        <taxon>Agaricales</taxon>
        <taxon>Pleurotineae</taxon>
        <taxon>Pterulaceae</taxon>
        <taxon>Pterulicium</taxon>
    </lineage>
</organism>
<evidence type="ECO:0000256" key="4">
    <source>
        <dbReference type="SAM" id="MobiDB-lite"/>
    </source>
</evidence>
<keyword evidence="7" id="KW-1185">Reference proteome</keyword>
<dbReference type="Pfam" id="PF00400">
    <property type="entry name" value="WD40"/>
    <property type="match status" value="3"/>
</dbReference>
<dbReference type="InterPro" id="IPR019775">
    <property type="entry name" value="WD40_repeat_CS"/>
</dbReference>
<feature type="region of interest" description="Disordered" evidence="4">
    <location>
        <begin position="333"/>
        <end position="376"/>
    </location>
</feature>
<evidence type="ECO:0000313" key="6">
    <source>
        <dbReference type="EMBL" id="TFK96347.1"/>
    </source>
</evidence>
<gene>
    <name evidence="6" type="ORF">BDV98DRAFT_576311</name>
</gene>
<feature type="signal peptide" evidence="5">
    <location>
        <begin position="1"/>
        <end position="21"/>
    </location>
</feature>
<keyword evidence="5" id="KW-0732">Signal</keyword>
<protein>
    <submittedName>
        <fullName evidence="6">WD40-repeat-containing domain protein</fullName>
    </submittedName>
</protein>
<dbReference type="InterPro" id="IPR001680">
    <property type="entry name" value="WD40_rpt"/>
</dbReference>
<dbReference type="InterPro" id="IPR039328">
    <property type="entry name" value="WDR89"/>
</dbReference>
<evidence type="ECO:0000256" key="1">
    <source>
        <dbReference type="ARBA" id="ARBA00022574"/>
    </source>
</evidence>
<dbReference type="Proteomes" id="UP000305067">
    <property type="component" value="Unassembled WGS sequence"/>
</dbReference>
<proteinExistence type="predicted"/>
<feature type="repeat" description="WD" evidence="3">
    <location>
        <begin position="67"/>
        <end position="89"/>
    </location>
</feature>
<dbReference type="SUPFAM" id="SSF50978">
    <property type="entry name" value="WD40 repeat-like"/>
    <property type="match status" value="1"/>
</dbReference>
<dbReference type="PROSITE" id="PS00678">
    <property type="entry name" value="WD_REPEATS_1"/>
    <property type="match status" value="1"/>
</dbReference>
<feature type="compositionally biased region" description="Acidic residues" evidence="4">
    <location>
        <begin position="346"/>
        <end position="361"/>
    </location>
</feature>
<dbReference type="InterPro" id="IPR036322">
    <property type="entry name" value="WD40_repeat_dom_sf"/>
</dbReference>
<keyword evidence="1 3" id="KW-0853">WD repeat</keyword>
<feature type="compositionally biased region" description="Basic residues" evidence="4">
    <location>
        <begin position="366"/>
        <end position="376"/>
    </location>
</feature>
<sequence>MALTSSYLLACLHLPAANLYAVSTSTPENAVLLLNDETRRIQKSLQHPNVITRLRLARNFLGGQERLLTSCKDGSVRVWDIQSGDCIRTFSTSPRRAILSFDISQDKSTIAAGTELAQQEAHIIFFSTDPESTDAHPGWVHTSTHSDDVTCLNFLGSSSQILSASTDGCLCISDASVKDEEEAVLSTSNWGCSIAQAGVIDDELIWAGSDMETFSVWSIELDKIADINIKSDPENPSIPSSAKSDYLVTVSSQPRGLIVGSYEGQISLLSLPKNSSSPLKLLHAPTSPLTGPPHATETVVRCALLVPEKDRVVTGAEDGMICVWPWPQELQKLKTKSAKRSKPSEPVEEVAEDRMDVDEEQEKPVKVKKRKKSKAE</sequence>
<dbReference type="InterPro" id="IPR015943">
    <property type="entry name" value="WD40/YVTN_repeat-like_dom_sf"/>
</dbReference>
<dbReference type="SMART" id="SM00320">
    <property type="entry name" value="WD40"/>
    <property type="match status" value="4"/>
</dbReference>
<evidence type="ECO:0000313" key="7">
    <source>
        <dbReference type="Proteomes" id="UP000305067"/>
    </source>
</evidence>
<dbReference type="PROSITE" id="PS50082">
    <property type="entry name" value="WD_REPEATS_2"/>
    <property type="match status" value="1"/>
</dbReference>
<keyword evidence="2" id="KW-0677">Repeat</keyword>
<evidence type="ECO:0000256" key="5">
    <source>
        <dbReference type="SAM" id="SignalP"/>
    </source>
</evidence>